<dbReference type="InterPro" id="IPR036390">
    <property type="entry name" value="WH_DNA-bd_sf"/>
</dbReference>
<name>A0A4Y3HZ05_9VIBR</name>
<accession>A0A4Y3HZ05</accession>
<dbReference type="PROSITE" id="PS50931">
    <property type="entry name" value="HTH_LYSR"/>
    <property type="match status" value="1"/>
</dbReference>
<evidence type="ECO:0000313" key="7">
    <source>
        <dbReference type="Proteomes" id="UP000318717"/>
    </source>
</evidence>
<dbReference type="RefSeq" id="WP_141345855.1">
    <property type="nucleotide sequence ID" value="NZ_BJLF01000010.1"/>
</dbReference>
<keyword evidence="2" id="KW-0805">Transcription regulation</keyword>
<dbReference type="SUPFAM" id="SSF53850">
    <property type="entry name" value="Periplasmic binding protein-like II"/>
    <property type="match status" value="1"/>
</dbReference>
<dbReference type="GO" id="GO:0003700">
    <property type="term" value="F:DNA-binding transcription factor activity"/>
    <property type="evidence" value="ECO:0007669"/>
    <property type="project" value="InterPro"/>
</dbReference>
<comment type="similarity">
    <text evidence="1">Belongs to the LysR transcriptional regulatory family.</text>
</comment>
<evidence type="ECO:0000256" key="2">
    <source>
        <dbReference type="ARBA" id="ARBA00023015"/>
    </source>
</evidence>
<evidence type="ECO:0000313" key="6">
    <source>
        <dbReference type="EMBL" id="GEA51474.1"/>
    </source>
</evidence>
<evidence type="ECO:0000259" key="5">
    <source>
        <dbReference type="PROSITE" id="PS50931"/>
    </source>
</evidence>
<evidence type="ECO:0000256" key="4">
    <source>
        <dbReference type="ARBA" id="ARBA00023163"/>
    </source>
</evidence>
<evidence type="ECO:0000256" key="1">
    <source>
        <dbReference type="ARBA" id="ARBA00009437"/>
    </source>
</evidence>
<dbReference type="Pfam" id="PF03466">
    <property type="entry name" value="LysR_substrate"/>
    <property type="match status" value="1"/>
</dbReference>
<protein>
    <submittedName>
        <fullName evidence="6">LysR family transcriptional regulator</fullName>
    </submittedName>
</protein>
<dbReference type="InterPro" id="IPR036388">
    <property type="entry name" value="WH-like_DNA-bd_sf"/>
</dbReference>
<proteinExistence type="inferred from homology"/>
<organism evidence="6 7">
    <name type="scientific">Vibrio inusitatus NBRC 102082</name>
    <dbReference type="NCBI Taxonomy" id="1219070"/>
    <lineage>
        <taxon>Bacteria</taxon>
        <taxon>Pseudomonadati</taxon>
        <taxon>Pseudomonadota</taxon>
        <taxon>Gammaproteobacteria</taxon>
        <taxon>Vibrionales</taxon>
        <taxon>Vibrionaceae</taxon>
        <taxon>Vibrio</taxon>
    </lineage>
</organism>
<evidence type="ECO:0000256" key="3">
    <source>
        <dbReference type="ARBA" id="ARBA00023125"/>
    </source>
</evidence>
<dbReference type="InterPro" id="IPR050389">
    <property type="entry name" value="LysR-type_TF"/>
</dbReference>
<dbReference type="GO" id="GO:0003677">
    <property type="term" value="F:DNA binding"/>
    <property type="evidence" value="ECO:0007669"/>
    <property type="project" value="UniProtKB-KW"/>
</dbReference>
<dbReference type="AlphaFoldDB" id="A0A4Y3HZ05"/>
<feature type="domain" description="HTH lysR-type" evidence="5">
    <location>
        <begin position="8"/>
        <end position="65"/>
    </location>
</feature>
<dbReference type="PANTHER" id="PTHR30118">
    <property type="entry name" value="HTH-TYPE TRANSCRIPTIONAL REGULATOR LEUO-RELATED"/>
    <property type="match status" value="1"/>
</dbReference>
<keyword evidence="4" id="KW-0804">Transcription</keyword>
<dbReference type="SUPFAM" id="SSF46785">
    <property type="entry name" value="Winged helix' DNA-binding domain"/>
    <property type="match status" value="1"/>
</dbReference>
<keyword evidence="7" id="KW-1185">Reference proteome</keyword>
<dbReference type="EMBL" id="BJLF01000010">
    <property type="protein sequence ID" value="GEA51474.1"/>
    <property type="molecule type" value="Genomic_DNA"/>
</dbReference>
<dbReference type="Pfam" id="PF00126">
    <property type="entry name" value="HTH_1"/>
    <property type="match status" value="1"/>
</dbReference>
<comment type="caution">
    <text evidence="6">The sequence shown here is derived from an EMBL/GenBank/DDBJ whole genome shotgun (WGS) entry which is preliminary data.</text>
</comment>
<dbReference type="InterPro" id="IPR005119">
    <property type="entry name" value="LysR_subst-bd"/>
</dbReference>
<dbReference type="PANTHER" id="PTHR30118:SF15">
    <property type="entry name" value="TRANSCRIPTIONAL REGULATORY PROTEIN"/>
    <property type="match status" value="1"/>
</dbReference>
<sequence>MSTPFKRLDLNLLKVLKVLIDVQNTRKTSELLFTSQPSISRSLQKLRVHFDDELFIRSQHGLEPTEKLLELKQTLMPIFQQLEFALEPSETFDPMKLEGTINVAINGFIANSVSAQLTHILFTRAPQVKVNIVDWGSQTYEHLTSGEIDIGINYYPLNLSKQVYQKKVATDGFILLCRKGHPLANKSLEKYQGETLALASLMVADWNDTVAFAPQALATRGIQSEIKVRSTYLHSLLTIVKESNVLFPCSQLLASSLSDEFALVEFPSLQNMPNGDIGLSISRKHRNQPKIRWLESCIEEVFKQ</sequence>
<keyword evidence="3" id="KW-0238">DNA-binding</keyword>
<dbReference type="OrthoDB" id="6395715at2"/>
<gene>
    <name evidence="6" type="ORF">VIN01S_22780</name>
</gene>
<dbReference type="InterPro" id="IPR000847">
    <property type="entry name" value="LysR_HTH_N"/>
</dbReference>
<dbReference type="Proteomes" id="UP000318717">
    <property type="component" value="Unassembled WGS sequence"/>
</dbReference>
<dbReference type="Gene3D" id="3.40.190.10">
    <property type="entry name" value="Periplasmic binding protein-like II"/>
    <property type="match status" value="2"/>
</dbReference>
<reference evidence="6 7" key="1">
    <citation type="submission" date="2019-06" db="EMBL/GenBank/DDBJ databases">
        <title>Whole genome shotgun sequence of Vibrio inusitatus NBRC 102082.</title>
        <authorList>
            <person name="Hosoyama A."/>
            <person name="Uohara A."/>
            <person name="Ohji S."/>
            <person name="Ichikawa N."/>
        </authorList>
    </citation>
    <scope>NUCLEOTIDE SEQUENCE [LARGE SCALE GENOMIC DNA]</scope>
    <source>
        <strain evidence="6 7">NBRC 102082</strain>
    </source>
</reference>
<dbReference type="Gene3D" id="1.10.10.10">
    <property type="entry name" value="Winged helix-like DNA-binding domain superfamily/Winged helix DNA-binding domain"/>
    <property type="match status" value="1"/>
</dbReference>